<feature type="transmembrane region" description="Helical" evidence="8">
    <location>
        <begin position="100"/>
        <end position="120"/>
    </location>
</feature>
<feature type="transmembrane region" description="Helical" evidence="8">
    <location>
        <begin position="215"/>
        <end position="237"/>
    </location>
</feature>
<evidence type="ECO:0000256" key="8">
    <source>
        <dbReference type="SAM" id="Phobius"/>
    </source>
</evidence>
<evidence type="ECO:0000313" key="9">
    <source>
        <dbReference type="EMBL" id="KAJ1965989.1"/>
    </source>
</evidence>
<dbReference type="OrthoDB" id="431212at2759"/>
<evidence type="ECO:0000256" key="5">
    <source>
        <dbReference type="ARBA" id="ARBA00022989"/>
    </source>
</evidence>
<dbReference type="InterPro" id="IPR006043">
    <property type="entry name" value="NCS2"/>
</dbReference>
<evidence type="ECO:0000256" key="3">
    <source>
        <dbReference type="ARBA" id="ARBA00022448"/>
    </source>
</evidence>
<evidence type="ECO:0000256" key="2">
    <source>
        <dbReference type="ARBA" id="ARBA00005697"/>
    </source>
</evidence>
<dbReference type="EMBL" id="JANBPY010000549">
    <property type="protein sequence ID" value="KAJ1965989.1"/>
    <property type="molecule type" value="Genomic_DNA"/>
</dbReference>
<dbReference type="AlphaFoldDB" id="A0A9W8AVI3"/>
<keyword evidence="4 8" id="KW-0812">Transmembrane</keyword>
<feature type="transmembrane region" description="Helical" evidence="8">
    <location>
        <begin position="420"/>
        <end position="441"/>
    </location>
</feature>
<evidence type="ECO:0008006" key="11">
    <source>
        <dbReference type="Google" id="ProtNLM"/>
    </source>
</evidence>
<evidence type="ECO:0000313" key="10">
    <source>
        <dbReference type="Proteomes" id="UP001150925"/>
    </source>
</evidence>
<accession>A0A9W8AVI3</accession>
<protein>
    <recommendedName>
        <fullName evidence="11">Xanthine/uracil permease</fullName>
    </recommendedName>
</protein>
<comment type="caution">
    <text evidence="9">The sequence shown here is derived from an EMBL/GenBank/DDBJ whole genome shotgun (WGS) entry which is preliminary data.</text>
</comment>
<feature type="region of interest" description="Disordered" evidence="7">
    <location>
        <begin position="489"/>
        <end position="520"/>
    </location>
</feature>
<dbReference type="GO" id="GO:0015853">
    <property type="term" value="P:adenine transport"/>
    <property type="evidence" value="ECO:0007669"/>
    <property type="project" value="TreeGrafter"/>
</dbReference>
<evidence type="ECO:0000256" key="6">
    <source>
        <dbReference type="ARBA" id="ARBA00023136"/>
    </source>
</evidence>
<organism evidence="9 10">
    <name type="scientific">Dispira parvispora</name>
    <dbReference type="NCBI Taxonomy" id="1520584"/>
    <lineage>
        <taxon>Eukaryota</taxon>
        <taxon>Fungi</taxon>
        <taxon>Fungi incertae sedis</taxon>
        <taxon>Zoopagomycota</taxon>
        <taxon>Kickxellomycotina</taxon>
        <taxon>Dimargaritomycetes</taxon>
        <taxon>Dimargaritales</taxon>
        <taxon>Dimargaritaceae</taxon>
        <taxon>Dispira</taxon>
    </lineage>
</organism>
<name>A0A9W8AVI3_9FUNG</name>
<gene>
    <name evidence="9" type="ORF">IWQ62_002532</name>
</gene>
<dbReference type="PANTHER" id="PTHR43337:SF1">
    <property type="entry name" value="XANTHINE_URACIL PERMEASE C887.17-RELATED"/>
    <property type="match status" value="1"/>
</dbReference>
<dbReference type="Proteomes" id="UP001150925">
    <property type="component" value="Unassembled WGS sequence"/>
</dbReference>
<sequence length="520" mass="56258">MAYIVSTNALILTDSGGTCVCPDSVTDNPTCDGVPEYEECLYSLKQDFITATCAIACIASVLMGLLANLPFGLAPGMGLNAYFTYTVVGYHGTGSVPFRIALSAVFIEGIVFLLLSIFGLRQWLSRLIPNSLKIATGAGIGLYLAFIGLQSSAGIGLVASDPSTIVSLGACPVEYKDKNGVCLSHTMESPTTWIGILGFAIVAMLHIFRVKGAILYGILFVSILSWIRTTPFTYFPYTDQGNRAFDFFKQVVTFHPIEKVLGQFDFDLRSGSIWVALITFLYVDIMDTTGTMFSMARFGGFVDEYGDFPGSTAAFMTDAVCISVGAVFGTSPVTTFMESGAGISQGGKTGITAIMVGFLFFLSLFFAPIFASFPPWATGPALVCVGSMMLQNVRNINWDYPGDAFPAFLTIALMPLTYSIAYGMIGGILSYILFNTLVWLIEIISRGRITPPDKALKEPWNIRTSGGSMSFAPAWFKMAWGRIRRRKRRATPNSPLGGESISTLEEVEKSPGHYSTAISH</sequence>
<dbReference type="GO" id="GO:0005345">
    <property type="term" value="F:purine nucleobase transmembrane transporter activity"/>
    <property type="evidence" value="ECO:0007669"/>
    <property type="project" value="TreeGrafter"/>
</dbReference>
<proteinExistence type="inferred from homology"/>
<evidence type="ECO:0000256" key="1">
    <source>
        <dbReference type="ARBA" id="ARBA00004127"/>
    </source>
</evidence>
<evidence type="ECO:0000256" key="4">
    <source>
        <dbReference type="ARBA" id="ARBA00022692"/>
    </source>
</evidence>
<comment type="subcellular location">
    <subcellularLocation>
        <location evidence="1">Endomembrane system</location>
        <topology evidence="1">Multi-pass membrane protein</topology>
    </subcellularLocation>
</comment>
<feature type="transmembrane region" description="Helical" evidence="8">
    <location>
        <begin position="191"/>
        <end position="208"/>
    </location>
</feature>
<evidence type="ECO:0000256" key="7">
    <source>
        <dbReference type="SAM" id="MobiDB-lite"/>
    </source>
</evidence>
<keyword evidence="6 8" id="KW-0472">Membrane</keyword>
<keyword evidence="3" id="KW-0813">Transport</keyword>
<dbReference type="GO" id="GO:0015854">
    <property type="term" value="P:guanine transport"/>
    <property type="evidence" value="ECO:0007669"/>
    <property type="project" value="TreeGrafter"/>
</dbReference>
<dbReference type="InterPro" id="IPR045018">
    <property type="entry name" value="Azg-like"/>
</dbReference>
<keyword evidence="10" id="KW-1185">Reference proteome</keyword>
<reference evidence="9" key="1">
    <citation type="submission" date="2022-07" db="EMBL/GenBank/DDBJ databases">
        <title>Phylogenomic reconstructions and comparative analyses of Kickxellomycotina fungi.</title>
        <authorList>
            <person name="Reynolds N.K."/>
            <person name="Stajich J.E."/>
            <person name="Barry K."/>
            <person name="Grigoriev I.V."/>
            <person name="Crous P."/>
            <person name="Smith M.E."/>
        </authorList>
    </citation>
    <scope>NUCLEOTIDE SEQUENCE</scope>
    <source>
        <strain evidence="9">RSA 1196</strain>
    </source>
</reference>
<dbReference type="GO" id="GO:0012505">
    <property type="term" value="C:endomembrane system"/>
    <property type="evidence" value="ECO:0007669"/>
    <property type="project" value="UniProtKB-SubCell"/>
</dbReference>
<feature type="transmembrane region" description="Helical" evidence="8">
    <location>
        <begin position="351"/>
        <end position="373"/>
    </location>
</feature>
<dbReference type="Pfam" id="PF00860">
    <property type="entry name" value="Xan_ur_permease"/>
    <property type="match status" value="1"/>
</dbReference>
<keyword evidence="5 8" id="KW-1133">Transmembrane helix</keyword>
<feature type="transmembrane region" description="Helical" evidence="8">
    <location>
        <begin position="48"/>
        <end position="67"/>
    </location>
</feature>
<dbReference type="PANTHER" id="PTHR43337">
    <property type="entry name" value="XANTHINE/URACIL PERMEASE C887.17-RELATED"/>
    <property type="match status" value="1"/>
</dbReference>
<dbReference type="GO" id="GO:0005886">
    <property type="term" value="C:plasma membrane"/>
    <property type="evidence" value="ECO:0007669"/>
    <property type="project" value="TreeGrafter"/>
</dbReference>
<comment type="similarity">
    <text evidence="2">Belongs to the nucleobase:cation symporter-2 (NCS2) (TC 2.A.40) family. Azg-like subfamily.</text>
</comment>